<accession>A0A6A4PUB1</accession>
<reference evidence="3" key="1">
    <citation type="journal article" date="2020" name="Nat. Commun.">
        <title>Genome sequence of the cluster root forming white lupin.</title>
        <authorList>
            <person name="Hufnagel B."/>
            <person name="Marques A."/>
            <person name="Soriano A."/>
            <person name="Marques L."/>
            <person name="Divol F."/>
            <person name="Doumas P."/>
            <person name="Sallet E."/>
            <person name="Mancinotti D."/>
            <person name="Carrere S."/>
            <person name="Marande W."/>
            <person name="Arribat S."/>
            <person name="Keller J."/>
            <person name="Huneau C."/>
            <person name="Blein T."/>
            <person name="Aime D."/>
            <person name="Laguerre M."/>
            <person name="Taylor J."/>
            <person name="Schubert V."/>
            <person name="Nelson M."/>
            <person name="Geu-Flores F."/>
            <person name="Crespi M."/>
            <person name="Gallardo-Guerrero K."/>
            <person name="Delaux P.-M."/>
            <person name="Salse J."/>
            <person name="Berges H."/>
            <person name="Guyot R."/>
            <person name="Gouzy J."/>
            <person name="Peret B."/>
        </authorList>
    </citation>
    <scope>NUCLEOTIDE SEQUENCE [LARGE SCALE GENOMIC DNA]</scope>
    <source>
        <strain evidence="3">cv. Amiga</strain>
    </source>
</reference>
<comment type="caution">
    <text evidence="2">The sequence shown here is derived from an EMBL/GenBank/DDBJ whole genome shotgun (WGS) entry which is preliminary data.</text>
</comment>
<keyword evidence="3" id="KW-1185">Reference proteome</keyword>
<keyword evidence="1" id="KW-0812">Transmembrane</keyword>
<dbReference type="Proteomes" id="UP000447434">
    <property type="component" value="Chromosome 10"/>
</dbReference>
<protein>
    <submittedName>
        <fullName evidence="2">Putative transcription regulator Rcd1-like family</fullName>
    </submittedName>
</protein>
<proteinExistence type="predicted"/>
<dbReference type="OrthoDB" id="1183224at2759"/>
<dbReference type="PANTHER" id="PTHR12262">
    <property type="entry name" value="CCR4-NOT TRANSCRIPTION COMPLEX SUBUNIT 9"/>
    <property type="match status" value="1"/>
</dbReference>
<dbReference type="GO" id="GO:0030014">
    <property type="term" value="C:CCR4-NOT complex"/>
    <property type="evidence" value="ECO:0007669"/>
    <property type="project" value="InterPro"/>
</dbReference>
<dbReference type="Gene3D" id="1.25.10.10">
    <property type="entry name" value="Leucine-rich Repeat Variant"/>
    <property type="match status" value="1"/>
</dbReference>
<dbReference type="Pfam" id="PF04078">
    <property type="entry name" value="Rcd1"/>
    <property type="match status" value="1"/>
</dbReference>
<dbReference type="GO" id="GO:0006402">
    <property type="term" value="P:mRNA catabolic process"/>
    <property type="evidence" value="ECO:0007669"/>
    <property type="project" value="InterPro"/>
</dbReference>
<gene>
    <name evidence="2" type="ORF">Lalb_Chr10g0092381</name>
</gene>
<dbReference type="InterPro" id="IPR007216">
    <property type="entry name" value="CNOT9"/>
</dbReference>
<name>A0A6A4PUB1_LUPAL</name>
<evidence type="ECO:0000313" key="3">
    <source>
        <dbReference type="Proteomes" id="UP000447434"/>
    </source>
</evidence>
<keyword evidence="1" id="KW-0472">Membrane</keyword>
<dbReference type="InterPro" id="IPR011989">
    <property type="entry name" value="ARM-like"/>
</dbReference>
<keyword evidence="1" id="KW-1133">Transmembrane helix</keyword>
<evidence type="ECO:0000256" key="1">
    <source>
        <dbReference type="SAM" id="Phobius"/>
    </source>
</evidence>
<evidence type="ECO:0000313" key="2">
    <source>
        <dbReference type="EMBL" id="KAE9604989.1"/>
    </source>
</evidence>
<organism evidence="2 3">
    <name type="scientific">Lupinus albus</name>
    <name type="common">White lupine</name>
    <name type="synonym">Lupinus termis</name>
    <dbReference type="NCBI Taxonomy" id="3870"/>
    <lineage>
        <taxon>Eukaryota</taxon>
        <taxon>Viridiplantae</taxon>
        <taxon>Streptophyta</taxon>
        <taxon>Embryophyta</taxon>
        <taxon>Tracheophyta</taxon>
        <taxon>Spermatophyta</taxon>
        <taxon>Magnoliopsida</taxon>
        <taxon>eudicotyledons</taxon>
        <taxon>Gunneridae</taxon>
        <taxon>Pentapetalae</taxon>
        <taxon>rosids</taxon>
        <taxon>fabids</taxon>
        <taxon>Fabales</taxon>
        <taxon>Fabaceae</taxon>
        <taxon>Papilionoideae</taxon>
        <taxon>50 kb inversion clade</taxon>
        <taxon>genistoids sensu lato</taxon>
        <taxon>core genistoids</taxon>
        <taxon>Genisteae</taxon>
        <taxon>Lupinus</taxon>
    </lineage>
</organism>
<sequence length="214" mass="24365">MDFFNIQNFSLFFSYIRRRLYATFYSLGLLIVIFFFRKHAADNDRKMSSLQELVNNLSSSDVREQALFELSKRTELFDDLAILLWTTPTVMTALLQEIIAIYPDLSNEALTLAQSNKVCNVLALFQCVASHPATRMPFMSAQMPIYVYPLLNTRFKSKPFEYLRLASVGVIGGLVKVDDTEVISFLTSTEVMPMCLCTMEVGSELTKTVEFPDS</sequence>
<feature type="transmembrane region" description="Helical" evidence="1">
    <location>
        <begin position="20"/>
        <end position="37"/>
    </location>
</feature>
<dbReference type="AlphaFoldDB" id="A0A6A4PUB1"/>
<dbReference type="EMBL" id="WOCE01000010">
    <property type="protein sequence ID" value="KAE9604989.1"/>
    <property type="molecule type" value="Genomic_DNA"/>
</dbReference>